<dbReference type="AlphaFoldDB" id="A0A2R6NMJ8"/>
<dbReference type="Proteomes" id="UP000186601">
    <property type="component" value="Unassembled WGS sequence"/>
</dbReference>
<feature type="compositionally biased region" description="Polar residues" evidence="1">
    <location>
        <begin position="468"/>
        <end position="478"/>
    </location>
</feature>
<feature type="region of interest" description="Disordered" evidence="1">
    <location>
        <begin position="1"/>
        <end position="126"/>
    </location>
</feature>
<dbReference type="EMBL" id="MLYV02001069">
    <property type="protein sequence ID" value="PSR73619.1"/>
    <property type="molecule type" value="Genomic_DNA"/>
</dbReference>
<reference evidence="2 3" key="1">
    <citation type="submission" date="2018-02" db="EMBL/GenBank/DDBJ databases">
        <title>Genome sequence of the basidiomycete white-rot fungus Phlebia centrifuga.</title>
        <authorList>
            <person name="Granchi Z."/>
            <person name="Peng M."/>
            <person name="de Vries R.P."/>
            <person name="Hilden K."/>
            <person name="Makela M.R."/>
            <person name="Grigoriev I."/>
            <person name="Riley R."/>
        </authorList>
    </citation>
    <scope>NUCLEOTIDE SEQUENCE [LARGE SCALE GENOMIC DNA]</scope>
    <source>
        <strain evidence="2 3">FBCC195</strain>
    </source>
</reference>
<name>A0A2R6NMJ8_9APHY</name>
<evidence type="ECO:0000256" key="1">
    <source>
        <dbReference type="SAM" id="MobiDB-lite"/>
    </source>
</evidence>
<feature type="compositionally biased region" description="Basic residues" evidence="1">
    <location>
        <begin position="30"/>
        <end position="42"/>
    </location>
</feature>
<comment type="caution">
    <text evidence="2">The sequence shown here is derived from an EMBL/GenBank/DDBJ whole genome shotgun (WGS) entry which is preliminary data.</text>
</comment>
<feature type="region of interest" description="Disordered" evidence="1">
    <location>
        <begin position="440"/>
        <end position="499"/>
    </location>
</feature>
<gene>
    <name evidence="2" type="ORF">PHLCEN_2v10538</name>
</gene>
<proteinExistence type="predicted"/>
<keyword evidence="3" id="KW-1185">Reference proteome</keyword>
<evidence type="ECO:0000313" key="2">
    <source>
        <dbReference type="EMBL" id="PSR73619.1"/>
    </source>
</evidence>
<feature type="compositionally biased region" description="Polar residues" evidence="1">
    <location>
        <begin position="445"/>
        <end position="456"/>
    </location>
</feature>
<sequence>MPGRPSEDAQPNEARLNRKGASYVPTIRTTRPRGSFRGHFRGGRGGSGYTPLPPRPPSSTNASSPLPMRSLGRDATFTQRPKRPLSPDSRGESPMKRARFGYEPQNSRIVPRGDSSGQGHRNKRSKNSIESLYFELPHPCRPGAYESRRHRVQWVSEQISTLEVERGIKVLGHSFIEDKVRFEFRRSDYHDRSPPSNVHTAGMSASAVHQKIPGLPPEGRGPDVEVRRQKVGRATDQRRISTSSYVRDSSPRVIPGRLVNLSPAKVPACLELNLVDAHVQPQFLERNDDNETSMSYLRAYLQEDNAYPGKAGPQTKAFNELPASNQDPTQIQVKDIIDLTEDDDAYKASSTTNHTRDGITTLMTHNSSPNKNGRSVAGDISYNALQHACFSCRSGTFNVKMMSATQQAAIRTNDIAPEVNVDAPIQLSRWQRGTHEMGSEFLDSETLSPSSIAQVETHSRSSEFPAGTSPNRESNLNASLEAVNGKPKYGMDQTFYESK</sequence>
<protein>
    <submittedName>
        <fullName evidence="2">Uncharacterized protein</fullName>
    </submittedName>
</protein>
<organism evidence="2 3">
    <name type="scientific">Hermanssonia centrifuga</name>
    <dbReference type="NCBI Taxonomy" id="98765"/>
    <lineage>
        <taxon>Eukaryota</taxon>
        <taxon>Fungi</taxon>
        <taxon>Dikarya</taxon>
        <taxon>Basidiomycota</taxon>
        <taxon>Agaricomycotina</taxon>
        <taxon>Agaricomycetes</taxon>
        <taxon>Polyporales</taxon>
        <taxon>Meruliaceae</taxon>
        <taxon>Hermanssonia</taxon>
    </lineage>
</organism>
<accession>A0A2R6NMJ8</accession>
<evidence type="ECO:0000313" key="3">
    <source>
        <dbReference type="Proteomes" id="UP000186601"/>
    </source>
</evidence>
<dbReference type="OrthoDB" id="3270624at2759"/>